<keyword evidence="11" id="KW-0902">Two-component regulatory system</keyword>
<feature type="domain" description="HAMP" evidence="15">
    <location>
        <begin position="161"/>
        <end position="213"/>
    </location>
</feature>
<comment type="subcellular location">
    <subcellularLocation>
        <location evidence="2">Membrane</location>
        <topology evidence="2">Multi-pass membrane protein</topology>
    </subcellularLocation>
</comment>
<evidence type="ECO:0000259" key="14">
    <source>
        <dbReference type="PROSITE" id="PS50109"/>
    </source>
</evidence>
<evidence type="ECO:0000256" key="8">
    <source>
        <dbReference type="ARBA" id="ARBA00022777"/>
    </source>
</evidence>
<dbReference type="RefSeq" id="WP_043355481.1">
    <property type="nucleotide sequence ID" value="NZ_CP010537.1"/>
</dbReference>
<sequence>MRTIRAQLLAGLLGAMLACALVAGAAAYFKVRREANEVFDAQLQQAARMLPTHLQRDATPPLDGSELDEEIVVQAWDVQGRQIYASHPVTLPRADLPGFHDLQAHGSEWRIYGVLAGDRYVQAAQSVVFRRKLAASLSLGALLPILALVPVLGLLIHLVVRRSLRPVEEIARAVGSRSANTLAPLDAHGWPPELVPVVEALNALLARLQQSMDTQRAFVADAAHELRTPLTALKLQLQLALRADSEDKQKLALAKLGERLDRTTHLVAQLLTLARSEDGAPATQAPLADVRLRDVAVQVVRELLPMAEAKDVDLGLDASAPECRVRGVDGDLFILLRNLADNAIRYTSPGGRVDLRIEWRNGAPMLGVSDTGPGIAPAERDNVFRRFHRGAASDAHGSGLGLAIVQSIAARHGATVLLEDGPAGRGLTVAVVFPAQNGA</sequence>
<dbReference type="PROSITE" id="PS50109">
    <property type="entry name" value="HIS_KIN"/>
    <property type="match status" value="1"/>
</dbReference>
<dbReference type="EC" id="2.7.13.3" evidence="3"/>
<keyword evidence="5" id="KW-0808">Transferase</keyword>
<dbReference type="GO" id="GO:0005524">
    <property type="term" value="F:ATP binding"/>
    <property type="evidence" value="ECO:0007669"/>
    <property type="project" value="UniProtKB-KW"/>
</dbReference>
<dbReference type="Gene3D" id="3.30.565.10">
    <property type="entry name" value="Histidine kinase-like ATPase, C-terminal domain"/>
    <property type="match status" value="1"/>
</dbReference>
<evidence type="ECO:0000313" key="16">
    <source>
        <dbReference type="EMBL" id="AJG23582.1"/>
    </source>
</evidence>
<dbReference type="InterPro" id="IPR005467">
    <property type="entry name" value="His_kinase_dom"/>
</dbReference>
<keyword evidence="9" id="KW-0067">ATP-binding</keyword>
<dbReference type="InterPro" id="IPR004358">
    <property type="entry name" value="Sig_transdc_His_kin-like_C"/>
</dbReference>
<dbReference type="AlphaFoldDB" id="A0A0C4YD59"/>
<dbReference type="CDD" id="cd00082">
    <property type="entry name" value="HisKA"/>
    <property type="match status" value="1"/>
</dbReference>
<proteinExistence type="predicted"/>
<dbReference type="Pfam" id="PF08521">
    <property type="entry name" value="2CSK_N"/>
    <property type="match status" value="1"/>
</dbReference>
<evidence type="ECO:0000256" key="12">
    <source>
        <dbReference type="ARBA" id="ARBA00023136"/>
    </source>
</evidence>
<organism evidence="16 17">
    <name type="scientific">Cupriavidus basilensis</name>
    <dbReference type="NCBI Taxonomy" id="68895"/>
    <lineage>
        <taxon>Bacteria</taxon>
        <taxon>Pseudomonadati</taxon>
        <taxon>Pseudomonadota</taxon>
        <taxon>Betaproteobacteria</taxon>
        <taxon>Burkholderiales</taxon>
        <taxon>Burkholderiaceae</taxon>
        <taxon>Cupriavidus</taxon>
    </lineage>
</organism>
<dbReference type="PROSITE" id="PS50885">
    <property type="entry name" value="HAMP"/>
    <property type="match status" value="1"/>
</dbReference>
<dbReference type="Proteomes" id="UP000031843">
    <property type="component" value="Chromosome secondary"/>
</dbReference>
<evidence type="ECO:0000256" key="11">
    <source>
        <dbReference type="ARBA" id="ARBA00023012"/>
    </source>
</evidence>
<evidence type="ECO:0000256" key="3">
    <source>
        <dbReference type="ARBA" id="ARBA00012438"/>
    </source>
</evidence>
<evidence type="ECO:0000313" key="17">
    <source>
        <dbReference type="Proteomes" id="UP000031843"/>
    </source>
</evidence>
<dbReference type="Pfam" id="PF00512">
    <property type="entry name" value="HisKA"/>
    <property type="match status" value="1"/>
</dbReference>
<dbReference type="EMBL" id="CP010537">
    <property type="protein sequence ID" value="AJG23582.1"/>
    <property type="molecule type" value="Genomic_DNA"/>
</dbReference>
<evidence type="ECO:0000256" key="10">
    <source>
        <dbReference type="ARBA" id="ARBA00022989"/>
    </source>
</evidence>
<dbReference type="GO" id="GO:0000155">
    <property type="term" value="F:phosphorelay sensor kinase activity"/>
    <property type="evidence" value="ECO:0007669"/>
    <property type="project" value="InterPro"/>
</dbReference>
<evidence type="ECO:0000256" key="7">
    <source>
        <dbReference type="ARBA" id="ARBA00022741"/>
    </source>
</evidence>
<dbReference type="SMART" id="SM00387">
    <property type="entry name" value="HATPase_c"/>
    <property type="match status" value="1"/>
</dbReference>
<dbReference type="SUPFAM" id="SSF47384">
    <property type="entry name" value="Homodimeric domain of signal transducing histidine kinase"/>
    <property type="match status" value="1"/>
</dbReference>
<keyword evidence="10 13" id="KW-1133">Transmembrane helix</keyword>
<dbReference type="SMART" id="SM00388">
    <property type="entry name" value="HisKA"/>
    <property type="match status" value="1"/>
</dbReference>
<dbReference type="PROSITE" id="PS51257">
    <property type="entry name" value="PROKAR_LIPOPROTEIN"/>
    <property type="match status" value="1"/>
</dbReference>
<dbReference type="Pfam" id="PF02518">
    <property type="entry name" value="HATPase_c"/>
    <property type="match status" value="1"/>
</dbReference>
<dbReference type="CDD" id="cd00075">
    <property type="entry name" value="HATPase"/>
    <property type="match status" value="1"/>
</dbReference>
<dbReference type="GO" id="GO:0005886">
    <property type="term" value="C:plasma membrane"/>
    <property type="evidence" value="ECO:0007669"/>
    <property type="project" value="TreeGrafter"/>
</dbReference>
<evidence type="ECO:0000256" key="2">
    <source>
        <dbReference type="ARBA" id="ARBA00004141"/>
    </source>
</evidence>
<keyword evidence="7" id="KW-0547">Nucleotide-binding</keyword>
<evidence type="ECO:0000256" key="6">
    <source>
        <dbReference type="ARBA" id="ARBA00022692"/>
    </source>
</evidence>
<dbReference type="SUPFAM" id="SSF55874">
    <property type="entry name" value="ATPase domain of HSP90 chaperone/DNA topoisomerase II/histidine kinase"/>
    <property type="match status" value="1"/>
</dbReference>
<accession>A0A0C4YD59</accession>
<dbReference type="KEGG" id="cbw:RR42_s1994"/>
<keyword evidence="8 16" id="KW-0418">Kinase</keyword>
<keyword evidence="17" id="KW-1185">Reference proteome</keyword>
<dbReference type="Gene3D" id="1.10.287.130">
    <property type="match status" value="1"/>
</dbReference>
<protein>
    <recommendedName>
        <fullName evidence="3">histidine kinase</fullName>
        <ecNumber evidence="3">2.7.13.3</ecNumber>
    </recommendedName>
</protein>
<dbReference type="InterPro" id="IPR036097">
    <property type="entry name" value="HisK_dim/P_sf"/>
</dbReference>
<comment type="catalytic activity">
    <reaction evidence="1">
        <text>ATP + protein L-histidine = ADP + protein N-phospho-L-histidine.</text>
        <dbReference type="EC" id="2.7.13.3"/>
    </reaction>
</comment>
<evidence type="ECO:0000256" key="5">
    <source>
        <dbReference type="ARBA" id="ARBA00022679"/>
    </source>
</evidence>
<dbReference type="InterPro" id="IPR050428">
    <property type="entry name" value="TCS_sensor_his_kinase"/>
</dbReference>
<dbReference type="STRING" id="68895.RR42_s1994"/>
<evidence type="ECO:0000256" key="13">
    <source>
        <dbReference type="SAM" id="Phobius"/>
    </source>
</evidence>
<gene>
    <name evidence="16" type="ORF">RR42_s1994</name>
</gene>
<evidence type="ECO:0000256" key="9">
    <source>
        <dbReference type="ARBA" id="ARBA00022840"/>
    </source>
</evidence>
<evidence type="ECO:0000256" key="1">
    <source>
        <dbReference type="ARBA" id="ARBA00000085"/>
    </source>
</evidence>
<dbReference type="PANTHER" id="PTHR45436:SF14">
    <property type="entry name" value="SENSOR PROTEIN QSEC"/>
    <property type="match status" value="1"/>
</dbReference>
<feature type="domain" description="Histidine kinase" evidence="14">
    <location>
        <begin position="221"/>
        <end position="437"/>
    </location>
</feature>
<keyword evidence="4" id="KW-0597">Phosphoprotein</keyword>
<name>A0A0C4YD59_9BURK</name>
<dbReference type="OrthoDB" id="8554694at2"/>
<reference evidence="16 17" key="1">
    <citation type="journal article" date="2015" name="Genome Announc.">
        <title>Complete Genome Sequence of Cupriavidus basilensis 4G11, Isolated from the Oak Ridge Field Research Center Site.</title>
        <authorList>
            <person name="Ray J."/>
            <person name="Waters R.J."/>
            <person name="Skerker J.M."/>
            <person name="Kuehl J.V."/>
            <person name="Price M.N."/>
            <person name="Huang J."/>
            <person name="Chakraborty R."/>
            <person name="Arkin A.P."/>
            <person name="Deutschbauer A."/>
        </authorList>
    </citation>
    <scope>NUCLEOTIDE SEQUENCE [LARGE SCALE GENOMIC DNA]</scope>
    <source>
        <strain evidence="16">4G11</strain>
    </source>
</reference>
<keyword evidence="6 13" id="KW-0812">Transmembrane</keyword>
<dbReference type="InterPro" id="IPR003594">
    <property type="entry name" value="HATPase_dom"/>
</dbReference>
<feature type="transmembrane region" description="Helical" evidence="13">
    <location>
        <begin position="137"/>
        <end position="160"/>
    </location>
</feature>
<keyword evidence="12 13" id="KW-0472">Membrane</keyword>
<dbReference type="InterPro" id="IPR013727">
    <property type="entry name" value="2CSK_N"/>
</dbReference>
<dbReference type="InterPro" id="IPR036890">
    <property type="entry name" value="HATPase_C_sf"/>
</dbReference>
<dbReference type="InterPro" id="IPR003660">
    <property type="entry name" value="HAMP_dom"/>
</dbReference>
<evidence type="ECO:0000256" key="4">
    <source>
        <dbReference type="ARBA" id="ARBA00022553"/>
    </source>
</evidence>
<dbReference type="PRINTS" id="PR00344">
    <property type="entry name" value="BCTRLSENSOR"/>
</dbReference>
<dbReference type="InterPro" id="IPR003661">
    <property type="entry name" value="HisK_dim/P_dom"/>
</dbReference>
<dbReference type="PANTHER" id="PTHR45436">
    <property type="entry name" value="SENSOR HISTIDINE KINASE YKOH"/>
    <property type="match status" value="1"/>
</dbReference>
<evidence type="ECO:0000259" key="15">
    <source>
        <dbReference type="PROSITE" id="PS50885"/>
    </source>
</evidence>